<dbReference type="Pfam" id="PF03972">
    <property type="entry name" value="MmgE_PrpD_N"/>
    <property type="match status" value="1"/>
</dbReference>
<protein>
    <submittedName>
        <fullName evidence="4">MmgE/PrpD family protein</fullName>
    </submittedName>
</protein>
<keyword evidence="5" id="KW-1185">Reference proteome</keyword>
<name>A0ABP4NBQ7_9ACTN</name>
<dbReference type="Gene3D" id="3.30.1330.120">
    <property type="entry name" value="2-methylcitrate dehydratase PrpD"/>
    <property type="match status" value="1"/>
</dbReference>
<dbReference type="InterPro" id="IPR005656">
    <property type="entry name" value="MmgE_PrpD"/>
</dbReference>
<evidence type="ECO:0000259" key="2">
    <source>
        <dbReference type="Pfam" id="PF03972"/>
    </source>
</evidence>
<dbReference type="PANTHER" id="PTHR16943:SF8">
    <property type="entry name" value="2-METHYLCITRATE DEHYDRATASE"/>
    <property type="match status" value="1"/>
</dbReference>
<dbReference type="Proteomes" id="UP001501470">
    <property type="component" value="Unassembled WGS sequence"/>
</dbReference>
<proteinExistence type="inferred from homology"/>
<evidence type="ECO:0000256" key="1">
    <source>
        <dbReference type="ARBA" id="ARBA00006174"/>
    </source>
</evidence>
<dbReference type="InterPro" id="IPR042188">
    <property type="entry name" value="MmgE/PrpD_sf_2"/>
</dbReference>
<dbReference type="InterPro" id="IPR042183">
    <property type="entry name" value="MmgE/PrpD_sf_1"/>
</dbReference>
<dbReference type="InterPro" id="IPR045337">
    <property type="entry name" value="MmgE_PrpD_C"/>
</dbReference>
<accession>A0ABP4NBQ7</accession>
<feature type="domain" description="MmgE/PrpD N-terminal" evidence="2">
    <location>
        <begin position="8"/>
        <end position="253"/>
    </location>
</feature>
<dbReference type="Gene3D" id="1.10.4100.10">
    <property type="entry name" value="2-methylcitrate dehydratase PrpD"/>
    <property type="match status" value="1"/>
</dbReference>
<comment type="caution">
    <text evidence="4">The sequence shown here is derived from an EMBL/GenBank/DDBJ whole genome shotgun (WGS) entry which is preliminary data.</text>
</comment>
<sequence>MHDATLAQAIARFAARARYEDLPPAVTASVRQRVLDTLGICIAAQSLDSSQAVIDYVAEQGGAPQARAIGVPHRVPAALAAFGNGVLAHSLDYDDTHLPSVLHPSATIVPSVLAAAERAGTDGRTAVTAIAVGLEVCVRIGMAGYDRQAGNSVFFEHGQHATSICGALGAAVAVGVVLGQDEAQLTSSLGVAASMAAGIIEANRTGGNVKRLHCGWAAHSAVTAADLVGRGITGPPTVLEGRFGFFEAFLRGEFDPAAILEGLGTEWEVPRIFFKPYPANHFTHAAIDAATALRRRGVDHRAVRSLTLGVPAPVIRTIGEPIDGKRRPATGYQAQFSGPYAVAVGMLGGGGGLGVGLDDYTDELAAAPMRREIMDKVSVVADDECTRIFPEQFPAVLTAELVDGSAVTERILVNRGGPQHPLSDDEVELKFRDNAGRHLPETAVALIAARVLAFDELSDVGVALSALDDVAAIEYSVTTTAQEGDL</sequence>
<reference evidence="5" key="1">
    <citation type="journal article" date="2019" name="Int. J. Syst. Evol. Microbiol.">
        <title>The Global Catalogue of Microorganisms (GCM) 10K type strain sequencing project: providing services to taxonomists for standard genome sequencing and annotation.</title>
        <authorList>
            <consortium name="The Broad Institute Genomics Platform"/>
            <consortium name="The Broad Institute Genome Sequencing Center for Infectious Disease"/>
            <person name="Wu L."/>
            <person name="Ma J."/>
        </authorList>
    </citation>
    <scope>NUCLEOTIDE SEQUENCE [LARGE SCALE GENOMIC DNA]</scope>
    <source>
        <strain evidence="5">JCM 15933</strain>
    </source>
</reference>
<feature type="domain" description="MmgE/PrpD C-terminal" evidence="3">
    <location>
        <begin position="277"/>
        <end position="451"/>
    </location>
</feature>
<dbReference type="PANTHER" id="PTHR16943">
    <property type="entry name" value="2-METHYLCITRATE DEHYDRATASE-RELATED"/>
    <property type="match status" value="1"/>
</dbReference>
<gene>
    <name evidence="4" type="ORF">GCM10009827_091950</name>
</gene>
<dbReference type="InterPro" id="IPR036148">
    <property type="entry name" value="MmgE/PrpD_sf"/>
</dbReference>
<dbReference type="Pfam" id="PF19305">
    <property type="entry name" value="MmgE_PrpD_C"/>
    <property type="match status" value="1"/>
</dbReference>
<evidence type="ECO:0000259" key="3">
    <source>
        <dbReference type="Pfam" id="PF19305"/>
    </source>
</evidence>
<dbReference type="InterPro" id="IPR045336">
    <property type="entry name" value="MmgE_PrpD_N"/>
</dbReference>
<dbReference type="EMBL" id="BAAAQD010000025">
    <property type="protein sequence ID" value="GAA1556600.1"/>
    <property type="molecule type" value="Genomic_DNA"/>
</dbReference>
<organism evidence="4 5">
    <name type="scientific">Dactylosporangium maewongense</name>
    <dbReference type="NCBI Taxonomy" id="634393"/>
    <lineage>
        <taxon>Bacteria</taxon>
        <taxon>Bacillati</taxon>
        <taxon>Actinomycetota</taxon>
        <taxon>Actinomycetes</taxon>
        <taxon>Micromonosporales</taxon>
        <taxon>Micromonosporaceae</taxon>
        <taxon>Dactylosporangium</taxon>
    </lineage>
</organism>
<evidence type="ECO:0000313" key="4">
    <source>
        <dbReference type="EMBL" id="GAA1556600.1"/>
    </source>
</evidence>
<dbReference type="SUPFAM" id="SSF103378">
    <property type="entry name" value="2-methylcitrate dehydratase PrpD"/>
    <property type="match status" value="1"/>
</dbReference>
<evidence type="ECO:0000313" key="5">
    <source>
        <dbReference type="Proteomes" id="UP001501470"/>
    </source>
</evidence>
<dbReference type="RefSeq" id="WP_344510772.1">
    <property type="nucleotide sequence ID" value="NZ_BAAAQD010000025.1"/>
</dbReference>
<comment type="similarity">
    <text evidence="1">Belongs to the PrpD family.</text>
</comment>